<dbReference type="AlphaFoldDB" id="A0A934J198"/>
<name>A0A934J198_9BACL</name>
<dbReference type="Proteomes" id="UP000640274">
    <property type="component" value="Unassembled WGS sequence"/>
</dbReference>
<gene>
    <name evidence="2" type="ORF">JFN88_00035</name>
</gene>
<evidence type="ECO:0000313" key="2">
    <source>
        <dbReference type="EMBL" id="MBJ6359719.1"/>
    </source>
</evidence>
<protein>
    <submittedName>
        <fullName evidence="2">Transposase</fullName>
    </submittedName>
</protein>
<dbReference type="GO" id="GO:0003677">
    <property type="term" value="F:DNA binding"/>
    <property type="evidence" value="ECO:0007669"/>
    <property type="project" value="InterPro"/>
</dbReference>
<dbReference type="InterPro" id="IPR003346">
    <property type="entry name" value="Transposase_20"/>
</dbReference>
<sequence>MAGLYLSENRSGTYRGETKITKRGRPGLRKILYLTVFNMVALHPEFRALHQHNKHVKKMNGMKSIMKLCGKLARMLVAMARSQCEYDSHKIMTGA</sequence>
<feature type="domain" description="Transposase IS116/IS110/IS902 C-terminal" evidence="1">
    <location>
        <begin position="2"/>
        <end position="51"/>
    </location>
</feature>
<dbReference type="EMBL" id="JAELUP010000001">
    <property type="protein sequence ID" value="MBJ6359719.1"/>
    <property type="molecule type" value="Genomic_DNA"/>
</dbReference>
<accession>A0A934J198</accession>
<keyword evidence="3" id="KW-1185">Reference proteome</keyword>
<proteinExistence type="predicted"/>
<reference evidence="2" key="1">
    <citation type="submission" date="2020-12" db="EMBL/GenBank/DDBJ databases">
        <authorList>
            <person name="Huq M.A."/>
        </authorList>
    </citation>
    <scope>NUCLEOTIDE SEQUENCE</scope>
    <source>
        <strain evidence="2">MAHUQ-46</strain>
    </source>
</reference>
<organism evidence="2 3">
    <name type="scientific">Paenibacillus roseus</name>
    <dbReference type="NCBI Taxonomy" id="2798579"/>
    <lineage>
        <taxon>Bacteria</taxon>
        <taxon>Bacillati</taxon>
        <taxon>Bacillota</taxon>
        <taxon>Bacilli</taxon>
        <taxon>Bacillales</taxon>
        <taxon>Paenibacillaceae</taxon>
        <taxon>Paenibacillus</taxon>
    </lineage>
</organism>
<dbReference type="Pfam" id="PF02371">
    <property type="entry name" value="Transposase_20"/>
    <property type="match status" value="1"/>
</dbReference>
<comment type="caution">
    <text evidence="2">The sequence shown here is derived from an EMBL/GenBank/DDBJ whole genome shotgun (WGS) entry which is preliminary data.</text>
</comment>
<evidence type="ECO:0000313" key="3">
    <source>
        <dbReference type="Proteomes" id="UP000640274"/>
    </source>
</evidence>
<dbReference type="GO" id="GO:0006313">
    <property type="term" value="P:DNA transposition"/>
    <property type="evidence" value="ECO:0007669"/>
    <property type="project" value="InterPro"/>
</dbReference>
<dbReference type="GO" id="GO:0004803">
    <property type="term" value="F:transposase activity"/>
    <property type="evidence" value="ECO:0007669"/>
    <property type="project" value="InterPro"/>
</dbReference>
<evidence type="ECO:0000259" key="1">
    <source>
        <dbReference type="Pfam" id="PF02371"/>
    </source>
</evidence>